<keyword evidence="7 8" id="KW-0472">Membrane</keyword>
<evidence type="ECO:0000256" key="8">
    <source>
        <dbReference type="SAM" id="Phobius"/>
    </source>
</evidence>
<dbReference type="AlphaFoldDB" id="A0A401UR32"/>
<dbReference type="PANTHER" id="PTHR34975">
    <property type="entry name" value="SPORE GERMINATION PROTEIN A2"/>
    <property type="match status" value="1"/>
</dbReference>
<dbReference type="RefSeq" id="WP_125004269.1">
    <property type="nucleotide sequence ID" value="NZ_BHYK01000024.1"/>
</dbReference>
<dbReference type="Proteomes" id="UP000287872">
    <property type="component" value="Unassembled WGS sequence"/>
</dbReference>
<dbReference type="EMBL" id="BHYK01000024">
    <property type="protein sequence ID" value="GCD11981.1"/>
    <property type="molecule type" value="Genomic_DNA"/>
</dbReference>
<proteinExistence type="inferred from homology"/>
<evidence type="ECO:0000256" key="3">
    <source>
        <dbReference type="ARBA" id="ARBA00022448"/>
    </source>
</evidence>
<keyword evidence="5 8" id="KW-0812">Transmembrane</keyword>
<feature type="transmembrane region" description="Helical" evidence="8">
    <location>
        <begin position="82"/>
        <end position="103"/>
    </location>
</feature>
<feature type="transmembrane region" description="Helical" evidence="8">
    <location>
        <begin position="302"/>
        <end position="320"/>
    </location>
</feature>
<protein>
    <submittedName>
        <fullName evidence="9">Germination protein</fullName>
    </submittedName>
</protein>
<sequence length="386" mass="44103">MNEKNNLITSIELFFILVGCIIGMGVTSLPADVVRIAKQDGWISTIIGGIYPLYIVLASGIIIKRHPNSNIMNLSKVYFGKIIGNVLNLLFMFTFLFYIVLVISGSSNQLRAYSIYFIPHFKMVMIFAVVACYASIKGLKVLARFTTITFFLLCFIVVASSVTFKSASILNVKPFFGAGVSKILEGSLKTSFAYSNMELLLVIYPYVEDKKYILKAAYISALVVIFFHTWIVFTSIYFSGPDLVVKQLWPFSFVAESFKIPVINNFRYVEMVIWITIAYKTMSIEFYAATKILNNITKIERKTICFLLIPVIFIFPLFMGNEVTRREISGKIMPWIILFNISYVTIIALLTLLIDKNDLRHIQKKQLESKLVYFVSYSLLKKRRNL</sequence>
<feature type="transmembrane region" description="Helical" evidence="8">
    <location>
        <begin position="219"/>
        <end position="240"/>
    </location>
</feature>
<dbReference type="InterPro" id="IPR004761">
    <property type="entry name" value="Spore_GerAB"/>
</dbReference>
<dbReference type="NCBIfam" id="TIGR00912">
    <property type="entry name" value="2A0309"/>
    <property type="match status" value="1"/>
</dbReference>
<keyword evidence="3" id="KW-0813">Transport</keyword>
<evidence type="ECO:0000256" key="7">
    <source>
        <dbReference type="ARBA" id="ARBA00023136"/>
    </source>
</evidence>
<dbReference type="GO" id="GO:0009847">
    <property type="term" value="P:spore germination"/>
    <property type="evidence" value="ECO:0007669"/>
    <property type="project" value="InterPro"/>
</dbReference>
<feature type="transmembrane region" description="Helical" evidence="8">
    <location>
        <begin position="271"/>
        <end position="290"/>
    </location>
</feature>
<dbReference type="OrthoDB" id="1931502at2"/>
<keyword evidence="4" id="KW-0309">Germination</keyword>
<dbReference type="Gene3D" id="1.20.1740.10">
    <property type="entry name" value="Amino acid/polyamine transporter I"/>
    <property type="match status" value="1"/>
</dbReference>
<evidence type="ECO:0000313" key="9">
    <source>
        <dbReference type="EMBL" id="GCD11981.1"/>
    </source>
</evidence>
<feature type="transmembrane region" description="Helical" evidence="8">
    <location>
        <begin position="115"/>
        <end position="136"/>
    </location>
</feature>
<feature type="transmembrane region" description="Helical" evidence="8">
    <location>
        <begin position="332"/>
        <end position="354"/>
    </location>
</feature>
<evidence type="ECO:0000256" key="6">
    <source>
        <dbReference type="ARBA" id="ARBA00022989"/>
    </source>
</evidence>
<gene>
    <name evidence="9" type="primary">gerAB3_1</name>
    <name evidence="9" type="ORF">Ctaglu_36040</name>
</gene>
<feature type="transmembrane region" description="Helical" evidence="8">
    <location>
        <begin position="148"/>
        <end position="170"/>
    </location>
</feature>
<feature type="transmembrane region" description="Helical" evidence="8">
    <location>
        <begin position="7"/>
        <end position="29"/>
    </location>
</feature>
<evidence type="ECO:0000256" key="1">
    <source>
        <dbReference type="ARBA" id="ARBA00004141"/>
    </source>
</evidence>
<organism evidence="9 10">
    <name type="scientific">Clostridium tagluense</name>
    <dbReference type="NCBI Taxonomy" id="360422"/>
    <lineage>
        <taxon>Bacteria</taxon>
        <taxon>Bacillati</taxon>
        <taxon>Bacillota</taxon>
        <taxon>Clostridia</taxon>
        <taxon>Eubacteriales</taxon>
        <taxon>Clostridiaceae</taxon>
        <taxon>Clostridium</taxon>
    </lineage>
</organism>
<keyword evidence="10" id="KW-1185">Reference proteome</keyword>
<feature type="transmembrane region" description="Helical" evidence="8">
    <location>
        <begin position="190"/>
        <end position="207"/>
    </location>
</feature>
<keyword evidence="6 8" id="KW-1133">Transmembrane helix</keyword>
<evidence type="ECO:0000256" key="5">
    <source>
        <dbReference type="ARBA" id="ARBA00022692"/>
    </source>
</evidence>
<evidence type="ECO:0000313" key="10">
    <source>
        <dbReference type="Proteomes" id="UP000287872"/>
    </source>
</evidence>
<dbReference type="Pfam" id="PF03845">
    <property type="entry name" value="Spore_permease"/>
    <property type="match status" value="1"/>
</dbReference>
<comment type="subcellular location">
    <subcellularLocation>
        <location evidence="1">Membrane</location>
        <topology evidence="1">Multi-pass membrane protein</topology>
    </subcellularLocation>
</comment>
<name>A0A401UR32_9CLOT</name>
<comment type="caution">
    <text evidence="9">The sequence shown here is derived from an EMBL/GenBank/DDBJ whole genome shotgun (WGS) entry which is preliminary data.</text>
</comment>
<dbReference type="PANTHER" id="PTHR34975:SF2">
    <property type="entry name" value="SPORE GERMINATION PROTEIN A2"/>
    <property type="match status" value="1"/>
</dbReference>
<dbReference type="GO" id="GO:0016020">
    <property type="term" value="C:membrane"/>
    <property type="evidence" value="ECO:0007669"/>
    <property type="project" value="UniProtKB-SubCell"/>
</dbReference>
<reference evidence="9 10" key="1">
    <citation type="submission" date="2018-11" db="EMBL/GenBank/DDBJ databases">
        <title>Genome sequencing and assembly of Clostridium tagluense strain A121.</title>
        <authorList>
            <person name="Murakami T."/>
            <person name="Segawa T."/>
            <person name="Shcherbakova V.A."/>
            <person name="Mori H."/>
            <person name="Yoshimura Y."/>
        </authorList>
    </citation>
    <scope>NUCLEOTIDE SEQUENCE [LARGE SCALE GENOMIC DNA]</scope>
    <source>
        <strain evidence="9 10">A121</strain>
    </source>
</reference>
<evidence type="ECO:0000256" key="4">
    <source>
        <dbReference type="ARBA" id="ARBA00022544"/>
    </source>
</evidence>
<comment type="similarity">
    <text evidence="2">Belongs to the amino acid-polyamine-organocation (APC) superfamily. Spore germination protein (SGP) (TC 2.A.3.9) family.</text>
</comment>
<accession>A0A401UR32</accession>
<evidence type="ECO:0000256" key="2">
    <source>
        <dbReference type="ARBA" id="ARBA00007998"/>
    </source>
</evidence>
<feature type="transmembrane region" description="Helical" evidence="8">
    <location>
        <begin position="41"/>
        <end position="62"/>
    </location>
</feature>